<proteinExistence type="predicted"/>
<keyword evidence="2" id="KW-1185">Reference proteome</keyword>
<gene>
    <name evidence="1" type="ORF">A1359_20985</name>
</gene>
<dbReference type="EMBL" id="LUUI01000047">
    <property type="protein sequence ID" value="OAI20384.1"/>
    <property type="molecule type" value="Genomic_DNA"/>
</dbReference>
<protein>
    <submittedName>
        <fullName evidence="1">Uncharacterized protein</fullName>
    </submittedName>
</protein>
<comment type="caution">
    <text evidence="1">The sequence shown here is derived from an EMBL/GenBank/DDBJ whole genome shotgun (WGS) entry which is preliminary data.</text>
</comment>
<sequence>MASSLCFKNADQPTVIEDLIHVIQQATDNEPCFNVEPDIHCNETKPCAWKTECKKMIATWHPLKQK</sequence>
<evidence type="ECO:0000313" key="2">
    <source>
        <dbReference type="Proteomes" id="UP000078476"/>
    </source>
</evidence>
<name>A0A177NS56_9GAMM</name>
<accession>A0A177NS56</accession>
<organism evidence="1 2">
    <name type="scientific">Methylomonas lenta</name>
    <dbReference type="NCBI Taxonomy" id="980561"/>
    <lineage>
        <taxon>Bacteria</taxon>
        <taxon>Pseudomonadati</taxon>
        <taxon>Pseudomonadota</taxon>
        <taxon>Gammaproteobacteria</taxon>
        <taxon>Methylococcales</taxon>
        <taxon>Methylococcaceae</taxon>
        <taxon>Methylomonas</taxon>
    </lineage>
</organism>
<dbReference type="AlphaFoldDB" id="A0A177NS56"/>
<reference evidence="1 2" key="1">
    <citation type="submission" date="2016-03" db="EMBL/GenBank/DDBJ databases">
        <authorList>
            <person name="Ploux O."/>
        </authorList>
    </citation>
    <scope>NUCLEOTIDE SEQUENCE [LARGE SCALE GENOMIC DNA]</scope>
    <source>
        <strain evidence="1 2">R-45370</strain>
    </source>
</reference>
<dbReference type="Proteomes" id="UP000078476">
    <property type="component" value="Unassembled WGS sequence"/>
</dbReference>
<evidence type="ECO:0000313" key="1">
    <source>
        <dbReference type="EMBL" id="OAI20384.1"/>
    </source>
</evidence>